<dbReference type="InterPro" id="IPR036259">
    <property type="entry name" value="MFS_trans_sf"/>
</dbReference>
<feature type="transmembrane region" description="Helical" evidence="7">
    <location>
        <begin position="300"/>
        <end position="323"/>
    </location>
</feature>
<feature type="transmembrane region" description="Helical" evidence="7">
    <location>
        <begin position="335"/>
        <end position="354"/>
    </location>
</feature>
<dbReference type="OrthoDB" id="194139at2759"/>
<feature type="transmembrane region" description="Helical" evidence="7">
    <location>
        <begin position="375"/>
        <end position="393"/>
    </location>
</feature>
<proteinExistence type="predicted"/>
<organism evidence="8 9">
    <name type="scientific">Hirsutella rhossiliensis</name>
    <dbReference type="NCBI Taxonomy" id="111463"/>
    <lineage>
        <taxon>Eukaryota</taxon>
        <taxon>Fungi</taxon>
        <taxon>Dikarya</taxon>
        <taxon>Ascomycota</taxon>
        <taxon>Pezizomycotina</taxon>
        <taxon>Sordariomycetes</taxon>
        <taxon>Hypocreomycetidae</taxon>
        <taxon>Hypocreales</taxon>
        <taxon>Ophiocordycipitaceae</taxon>
        <taxon>Hirsutella</taxon>
    </lineage>
</organism>
<dbReference type="PANTHER" id="PTHR23507">
    <property type="entry name" value="ZGC:174356"/>
    <property type="match status" value="1"/>
</dbReference>
<feature type="coiled-coil region" evidence="5">
    <location>
        <begin position="490"/>
        <end position="518"/>
    </location>
</feature>
<comment type="caution">
    <text evidence="8">The sequence shown here is derived from an EMBL/GenBank/DDBJ whole genome shotgun (WGS) entry which is preliminary data.</text>
</comment>
<reference evidence="8" key="1">
    <citation type="submission" date="2021-09" db="EMBL/GenBank/DDBJ databases">
        <title>A high-quality genome of the endoparasitic fungus Hirsutella rhossiliensis with a comparison of Hirsutella genomes reveals transposable elements contributing to genome size variation.</title>
        <authorList>
            <person name="Lin R."/>
            <person name="Jiao Y."/>
            <person name="Sun X."/>
            <person name="Ling J."/>
            <person name="Xie B."/>
            <person name="Cheng X."/>
        </authorList>
    </citation>
    <scope>NUCLEOTIDE SEQUENCE</scope>
    <source>
        <strain evidence="8">HR02</strain>
    </source>
</reference>
<name>A0A9P8SP54_9HYPO</name>
<evidence type="ECO:0000256" key="5">
    <source>
        <dbReference type="SAM" id="Coils"/>
    </source>
</evidence>
<dbReference type="Pfam" id="PF07690">
    <property type="entry name" value="MFS_1"/>
    <property type="match status" value="1"/>
</dbReference>
<dbReference type="SUPFAM" id="SSF103473">
    <property type="entry name" value="MFS general substrate transporter"/>
    <property type="match status" value="1"/>
</dbReference>
<feature type="transmembrane region" description="Helical" evidence="7">
    <location>
        <begin position="225"/>
        <end position="245"/>
    </location>
</feature>
<dbReference type="GO" id="GO:0022857">
    <property type="term" value="F:transmembrane transporter activity"/>
    <property type="evidence" value="ECO:0007669"/>
    <property type="project" value="InterPro"/>
</dbReference>
<evidence type="ECO:0000256" key="7">
    <source>
        <dbReference type="SAM" id="Phobius"/>
    </source>
</evidence>
<evidence type="ECO:0000256" key="2">
    <source>
        <dbReference type="ARBA" id="ARBA00022692"/>
    </source>
</evidence>
<dbReference type="GeneID" id="68349622"/>
<feature type="transmembrane region" description="Helical" evidence="7">
    <location>
        <begin position="108"/>
        <end position="126"/>
    </location>
</feature>
<keyword evidence="4 7" id="KW-0472">Membrane</keyword>
<sequence length="525" mass="56624">MSPNKPGAENNPLLSTTTPSDADDYDSSDAYAAEKHVLPRRITVVIPCLLLLVAMEIGGTLVGVPMNQIQEGILCRQRYPNVLDTSTDARCKSSNVQSALSSLQGWELTFSLIPGILTAVPYGIAADRYGRKAILGLSLLGIFLVQAVDIVVCSFPQIFPIRLVWLGAMCSLIGGGPFVPGSVVWTSKLTLTRWPSIFFYLSAVPMGCELISMPLAYVAMQRGPWFSVFVGLACMSTSVLIALICPETRSMAAPESDAEGVEQTLGCGRVALKDLRPRLLTLVEQVTTLFQSMFLQDRRLGILLSSLLFTTLGRYASTILMQYTTKRFGWSWSQAGIMSSVSTLVNLILVVAILPPLSHALRYYLELGPMIKDLWIARASIFALIAGSFGIGLSSTSPMLMGSLMVYGLGSGYGAAMRGLLSQVAGNKHVGALYTTMSVVENMGMLIAGPLLAATFRVGLGWGTAWTGLPFFAAGILLAFAGVIVSGVRLQGLEKNRNEEEEEEEEEEGEEVVVVEEERLGIRLA</sequence>
<feature type="transmembrane region" description="Helical" evidence="7">
    <location>
        <begin position="133"/>
        <end position="158"/>
    </location>
</feature>
<keyword evidence="3 7" id="KW-1133">Transmembrane helix</keyword>
<feature type="transmembrane region" description="Helical" evidence="7">
    <location>
        <begin position="164"/>
        <end position="185"/>
    </location>
</feature>
<feature type="transmembrane region" description="Helical" evidence="7">
    <location>
        <begin position="44"/>
        <end position="64"/>
    </location>
</feature>
<dbReference type="EMBL" id="JAIZPD010000001">
    <property type="protein sequence ID" value="KAH0967851.1"/>
    <property type="molecule type" value="Genomic_DNA"/>
</dbReference>
<dbReference type="RefSeq" id="XP_044725364.1">
    <property type="nucleotide sequence ID" value="XM_044858964.1"/>
</dbReference>
<dbReference type="GO" id="GO:0016020">
    <property type="term" value="C:membrane"/>
    <property type="evidence" value="ECO:0007669"/>
    <property type="project" value="UniProtKB-SubCell"/>
</dbReference>
<dbReference type="Proteomes" id="UP000824596">
    <property type="component" value="Unassembled WGS sequence"/>
</dbReference>
<comment type="subcellular location">
    <subcellularLocation>
        <location evidence="1">Membrane</location>
        <topology evidence="1">Multi-pass membrane protein</topology>
    </subcellularLocation>
</comment>
<gene>
    <name evidence="8" type="ORF">HRG_00493</name>
</gene>
<evidence type="ECO:0000256" key="6">
    <source>
        <dbReference type="SAM" id="MobiDB-lite"/>
    </source>
</evidence>
<feature type="transmembrane region" description="Helical" evidence="7">
    <location>
        <begin position="197"/>
        <end position="219"/>
    </location>
</feature>
<dbReference type="AlphaFoldDB" id="A0A9P8SP54"/>
<feature type="transmembrane region" description="Helical" evidence="7">
    <location>
        <begin position="399"/>
        <end position="421"/>
    </location>
</feature>
<feature type="transmembrane region" description="Helical" evidence="7">
    <location>
        <begin position="468"/>
        <end position="488"/>
    </location>
</feature>
<keyword evidence="9" id="KW-1185">Reference proteome</keyword>
<feature type="region of interest" description="Disordered" evidence="6">
    <location>
        <begin position="1"/>
        <end position="26"/>
    </location>
</feature>
<keyword evidence="5" id="KW-0175">Coiled coil</keyword>
<feature type="transmembrane region" description="Helical" evidence="7">
    <location>
        <begin position="433"/>
        <end position="456"/>
    </location>
</feature>
<keyword evidence="2 7" id="KW-0812">Transmembrane</keyword>
<dbReference type="PANTHER" id="PTHR23507:SF1">
    <property type="entry name" value="FI18259P1-RELATED"/>
    <property type="match status" value="1"/>
</dbReference>
<evidence type="ECO:0000313" key="9">
    <source>
        <dbReference type="Proteomes" id="UP000824596"/>
    </source>
</evidence>
<dbReference type="InterPro" id="IPR011701">
    <property type="entry name" value="MFS"/>
</dbReference>
<dbReference type="Gene3D" id="1.20.1250.20">
    <property type="entry name" value="MFS general substrate transporter like domains"/>
    <property type="match status" value="1"/>
</dbReference>
<accession>A0A9P8SP54</accession>
<evidence type="ECO:0000256" key="4">
    <source>
        <dbReference type="ARBA" id="ARBA00023136"/>
    </source>
</evidence>
<evidence type="ECO:0000313" key="8">
    <source>
        <dbReference type="EMBL" id="KAH0967851.1"/>
    </source>
</evidence>
<evidence type="ECO:0000256" key="3">
    <source>
        <dbReference type="ARBA" id="ARBA00022989"/>
    </source>
</evidence>
<protein>
    <submittedName>
        <fullName evidence="8">Major facilitator superfamily domain-containing protein</fullName>
    </submittedName>
</protein>
<evidence type="ECO:0000256" key="1">
    <source>
        <dbReference type="ARBA" id="ARBA00004141"/>
    </source>
</evidence>